<accession>F2JQV2</accession>
<sequence length="139" mass="15949">MAREYKRGYKQDKPRNADGTFAYCEELEQRQIDMIHELISNGGHKTKACETLGIPRSTLYKWLDNEKFKKAYQTACERLYEEGLSDAIKTTLKLMKCQDSRTALKACENIMKLNGYLDTKVDVTQNPSEIVITLADSND</sequence>
<dbReference type="SUPFAM" id="SSF46689">
    <property type="entry name" value="Homeodomain-like"/>
    <property type="match status" value="1"/>
</dbReference>
<dbReference type="Gene3D" id="1.10.10.60">
    <property type="entry name" value="Homeodomain-like"/>
    <property type="match status" value="1"/>
</dbReference>
<proteinExistence type="predicted"/>
<dbReference type="RefSeq" id="WP_013655997.1">
    <property type="nucleotide sequence ID" value="NC_015275.1"/>
</dbReference>
<dbReference type="KEGG" id="cle:Clole_0965"/>
<dbReference type="AlphaFoldDB" id="F2JQV2"/>
<evidence type="ECO:0000313" key="2">
    <source>
        <dbReference type="EMBL" id="ADZ82697.1"/>
    </source>
</evidence>
<dbReference type="Pfam" id="PF13022">
    <property type="entry name" value="HTH_Tnp_1_2"/>
    <property type="match status" value="1"/>
</dbReference>
<feature type="domain" description="Homeodomain phBC6A51-type" evidence="1">
    <location>
        <begin position="27"/>
        <end position="125"/>
    </location>
</feature>
<reference evidence="2 3" key="1">
    <citation type="journal article" date="2011" name="J. Bacteriol.">
        <title>Complete genome sequence of the cellulose-degrading bacterium Cellulosilyticum lentocellum.</title>
        <authorList>
            <consortium name="US DOE Joint Genome Institute"/>
            <person name="Miller D.A."/>
            <person name="Suen G."/>
            <person name="Bruce D."/>
            <person name="Copeland A."/>
            <person name="Cheng J.F."/>
            <person name="Detter C."/>
            <person name="Goodwin L.A."/>
            <person name="Han C.S."/>
            <person name="Hauser L.J."/>
            <person name="Land M.L."/>
            <person name="Lapidus A."/>
            <person name="Lucas S."/>
            <person name="Meincke L."/>
            <person name="Pitluck S."/>
            <person name="Tapia R."/>
            <person name="Teshima H."/>
            <person name="Woyke T."/>
            <person name="Fox B.G."/>
            <person name="Angert E.R."/>
            <person name="Currie C.R."/>
        </authorList>
    </citation>
    <scope>NUCLEOTIDE SEQUENCE [LARGE SCALE GENOMIC DNA]</scope>
    <source>
        <strain evidence="3">ATCC 49066 / DSM 5427 / NCIMB 11756 / RHM5</strain>
    </source>
</reference>
<evidence type="ECO:0000313" key="3">
    <source>
        <dbReference type="Proteomes" id="UP000008467"/>
    </source>
</evidence>
<dbReference type="HOGENOM" id="CLU_1841536_0_0_9"/>
<evidence type="ECO:0000259" key="1">
    <source>
        <dbReference type="Pfam" id="PF13022"/>
    </source>
</evidence>
<organism evidence="2 3">
    <name type="scientific">Cellulosilyticum lentocellum (strain ATCC 49066 / DSM 5427 / NCIMB 11756 / RHM5)</name>
    <name type="common">Clostridium lentocellum</name>
    <dbReference type="NCBI Taxonomy" id="642492"/>
    <lineage>
        <taxon>Bacteria</taxon>
        <taxon>Bacillati</taxon>
        <taxon>Bacillota</taxon>
        <taxon>Clostridia</taxon>
        <taxon>Lachnospirales</taxon>
        <taxon>Cellulosilyticaceae</taxon>
        <taxon>Cellulosilyticum</taxon>
    </lineage>
</organism>
<gene>
    <name evidence="2" type="ordered locus">Clole_0965</name>
</gene>
<dbReference type="EMBL" id="CP002582">
    <property type="protein sequence ID" value="ADZ82697.1"/>
    <property type="molecule type" value="Genomic_DNA"/>
</dbReference>
<protein>
    <submittedName>
        <fullName evidence="2">Helix-turn-helix Fis-type</fullName>
    </submittedName>
</protein>
<keyword evidence="3" id="KW-1185">Reference proteome</keyword>
<name>F2JQV2_CELLD</name>
<dbReference type="InterPro" id="IPR024978">
    <property type="entry name" value="Homeodomain_phBC6A51-type"/>
</dbReference>
<dbReference type="InterPro" id="IPR009057">
    <property type="entry name" value="Homeodomain-like_sf"/>
</dbReference>
<dbReference type="Proteomes" id="UP000008467">
    <property type="component" value="Chromosome"/>
</dbReference>